<protein>
    <recommendedName>
        <fullName evidence="1">DH domain-containing protein</fullName>
    </recommendedName>
</protein>
<evidence type="ECO:0000313" key="2">
    <source>
        <dbReference type="EMBL" id="CRZ07127.1"/>
    </source>
</evidence>
<dbReference type="PROSITE" id="PS50010">
    <property type="entry name" value="DH_2"/>
    <property type="match status" value="1"/>
</dbReference>
<dbReference type="GO" id="GO:0005737">
    <property type="term" value="C:cytoplasm"/>
    <property type="evidence" value="ECO:0007669"/>
    <property type="project" value="TreeGrafter"/>
</dbReference>
<dbReference type="InterPro" id="IPR035899">
    <property type="entry name" value="DBL_dom_sf"/>
</dbReference>
<dbReference type="SUPFAM" id="SSF48065">
    <property type="entry name" value="DBL homology domain (DH-domain)"/>
    <property type="match status" value="1"/>
</dbReference>
<dbReference type="PANTHER" id="PTHR12673">
    <property type="entry name" value="FACIOGENITAL DYSPLASIA PROTEIN"/>
    <property type="match status" value="1"/>
</dbReference>
<dbReference type="SUPFAM" id="SSF50729">
    <property type="entry name" value="PH domain-like"/>
    <property type="match status" value="1"/>
</dbReference>
<accession>A0A0H5QZH9</accession>
<proteinExistence type="predicted"/>
<reference evidence="2" key="1">
    <citation type="submission" date="2015-04" db="EMBL/GenBank/DDBJ databases">
        <title>The genome sequence of the plant pathogenic Rhizarian Plasmodiophora brassicae reveals insights in its biotrophic life cycle and the origin of chitin synthesis.</title>
        <authorList>
            <person name="Schwelm A."/>
            <person name="Fogelqvist J."/>
            <person name="Knaust A."/>
            <person name="Julke S."/>
            <person name="Lilja T."/>
            <person name="Dhandapani V."/>
            <person name="Bonilla-Rosso G."/>
            <person name="Karlsson M."/>
            <person name="Shevchenko A."/>
            <person name="Choi S.R."/>
            <person name="Kim H.G."/>
            <person name="Park J.Y."/>
            <person name="Lim Y.P."/>
            <person name="Ludwig-Muller J."/>
            <person name="Dixelius C."/>
        </authorList>
    </citation>
    <scope>NUCLEOTIDE SEQUENCE</scope>
    <source>
        <tissue evidence="2">Potato root galls</tissue>
    </source>
</reference>
<feature type="domain" description="DH" evidence="1">
    <location>
        <begin position="13"/>
        <end position="199"/>
    </location>
</feature>
<dbReference type="AlphaFoldDB" id="A0A0H5QZH9"/>
<name>A0A0H5QZH9_9EUKA</name>
<dbReference type="Gene3D" id="1.20.900.10">
    <property type="entry name" value="Dbl homology (DH) domain"/>
    <property type="match status" value="1"/>
</dbReference>
<dbReference type="GO" id="GO:0005085">
    <property type="term" value="F:guanyl-nucleotide exchange factor activity"/>
    <property type="evidence" value="ECO:0007669"/>
    <property type="project" value="InterPro"/>
</dbReference>
<dbReference type="InterPro" id="IPR051092">
    <property type="entry name" value="FYVE_RhoGEF_PH"/>
</dbReference>
<organism evidence="2">
    <name type="scientific">Spongospora subterranea</name>
    <dbReference type="NCBI Taxonomy" id="70186"/>
    <lineage>
        <taxon>Eukaryota</taxon>
        <taxon>Sar</taxon>
        <taxon>Rhizaria</taxon>
        <taxon>Endomyxa</taxon>
        <taxon>Phytomyxea</taxon>
        <taxon>Plasmodiophorida</taxon>
        <taxon>Plasmodiophoridae</taxon>
        <taxon>Spongospora</taxon>
    </lineage>
</organism>
<dbReference type="Gene3D" id="2.30.29.30">
    <property type="entry name" value="Pleckstrin-homology domain (PH domain)/Phosphotyrosine-binding domain (PTB)"/>
    <property type="match status" value="1"/>
</dbReference>
<dbReference type="Pfam" id="PF00621">
    <property type="entry name" value="RhoGEF"/>
    <property type="match status" value="1"/>
</dbReference>
<dbReference type="EMBL" id="HACM01006684">
    <property type="protein sequence ID" value="CRZ07126.1"/>
    <property type="molecule type" value="Transcribed_RNA"/>
</dbReference>
<dbReference type="EMBL" id="HACM01006685">
    <property type="protein sequence ID" value="CRZ07127.1"/>
    <property type="molecule type" value="Transcribed_RNA"/>
</dbReference>
<evidence type="ECO:0000259" key="1">
    <source>
        <dbReference type="PROSITE" id="PS50010"/>
    </source>
</evidence>
<dbReference type="InterPro" id="IPR011993">
    <property type="entry name" value="PH-like_dom_sf"/>
</dbReference>
<sequence length="389" mass="44642">MDNSCSLSEPPNRADNPVEELITTERNYINNLNAFFFVYVKAIEAQNIAVIPSFLSLCNKLEVIKDLHVKFYDELYAHNGVVNLGQGTLELCNLFTRFAPFFRIYSGIISHIETTGREIMEICSEYSSFKALLKECRQDPRCFRHTIHSFLIMPVQRIPRYALLLKTLLHNTPTTSIERVQLEKTVSLVEAVLQQINQGVHDIHSSESIIKLHKKMPKTFDLFSYGRRFIMKSKMGFLRENCVYISVTSILFSDALVIVKKSFLCYKILKTFSISTKSRFVVKDVPNSLYGSRLADGSSSDNRIFIQDCNDFAVLQCQSEKAQQSWKKALQKASQKMLEGSFGATLIARSDRISERVDNQRHCCRKCSCDSFKESYFQSGCCLFCQHEH</sequence>
<dbReference type="InterPro" id="IPR000219">
    <property type="entry name" value="DH_dom"/>
</dbReference>
<dbReference type="CDD" id="cd00160">
    <property type="entry name" value="RhoGEF"/>
    <property type="match status" value="1"/>
</dbReference>
<dbReference type="SMART" id="SM00325">
    <property type="entry name" value="RhoGEF"/>
    <property type="match status" value="1"/>
</dbReference>
<dbReference type="PANTHER" id="PTHR12673:SF159">
    <property type="entry name" value="LD03170P"/>
    <property type="match status" value="1"/>
</dbReference>